<dbReference type="InterPro" id="IPR036249">
    <property type="entry name" value="Thioredoxin-like_sf"/>
</dbReference>
<dbReference type="AlphaFoldDB" id="A0AAP0X1T2"/>
<name>A0AAP0X1T2_LIQFO</name>
<dbReference type="CDD" id="cd03031">
    <property type="entry name" value="GRX_GRX_like"/>
    <property type="match status" value="1"/>
</dbReference>
<evidence type="ECO:0000256" key="1">
    <source>
        <dbReference type="SAM" id="MobiDB-lite"/>
    </source>
</evidence>
<sequence length="350" mass="39579">MKGMKGRFLKKLKSIPTISTLKQGLIFQFTPTEKLSNQNFQNPPVYKQQEEQQEQKSNNLQEQVPGKIGISECVKDLKEEETELGIHVRDKENLTPSVNSNELVPTRDNSEAPTLSESGSNDFHDFETLLFSDVGVLTESRTCSFSSFQRQELNSGSLCNQDLLPAVEQTVKEHTSAHEVNEHKEEYPSLSDFEEKCPPAGGDSIILYTTSMRGIRKTYEDCKTIRFLLESLRVLFHERDVSMHVEFREELWKIMGSRVVPPRLFIKGRYIGGADEVVKLHEQGKLRKLLQGIPLVQGNHPCSGCAGVRFVLCLNCNGSRRVFTDEGNDESFIRCSQCNENGLVKCPICC</sequence>
<protein>
    <recommendedName>
        <fullName evidence="2">Glutaredoxin domain-containing protein</fullName>
    </recommendedName>
</protein>
<comment type="caution">
    <text evidence="3">The sequence shown here is derived from an EMBL/GenBank/DDBJ whole genome shotgun (WGS) entry which is preliminary data.</text>
</comment>
<dbReference type="SUPFAM" id="SSF52833">
    <property type="entry name" value="Thioredoxin-like"/>
    <property type="match status" value="1"/>
</dbReference>
<keyword evidence="4" id="KW-1185">Reference proteome</keyword>
<dbReference type="Gene3D" id="3.40.30.10">
    <property type="entry name" value="Glutaredoxin"/>
    <property type="match status" value="1"/>
</dbReference>
<proteinExistence type="predicted"/>
<dbReference type="InterPro" id="IPR002109">
    <property type="entry name" value="Glutaredoxin"/>
</dbReference>
<dbReference type="EMBL" id="JBBPBK010000002">
    <property type="protein sequence ID" value="KAK9289569.1"/>
    <property type="molecule type" value="Genomic_DNA"/>
</dbReference>
<evidence type="ECO:0000259" key="2">
    <source>
        <dbReference type="Pfam" id="PF00462"/>
    </source>
</evidence>
<dbReference type="PANTHER" id="PTHR45669">
    <property type="entry name" value="GLUTAREDOXIN DOMAIN-CONTAINING CYSTEINE-RICH PROTEIN CG12206-RELATED"/>
    <property type="match status" value="1"/>
</dbReference>
<feature type="domain" description="Glutaredoxin" evidence="2">
    <location>
        <begin position="205"/>
        <end position="271"/>
    </location>
</feature>
<feature type="region of interest" description="Disordered" evidence="1">
    <location>
        <begin position="90"/>
        <end position="119"/>
    </location>
</feature>
<dbReference type="Pfam" id="PF23733">
    <property type="entry name" value="GRXCR1-2_C"/>
    <property type="match status" value="1"/>
</dbReference>
<organism evidence="3 4">
    <name type="scientific">Liquidambar formosana</name>
    <name type="common">Formosan gum</name>
    <dbReference type="NCBI Taxonomy" id="63359"/>
    <lineage>
        <taxon>Eukaryota</taxon>
        <taxon>Viridiplantae</taxon>
        <taxon>Streptophyta</taxon>
        <taxon>Embryophyta</taxon>
        <taxon>Tracheophyta</taxon>
        <taxon>Spermatophyta</taxon>
        <taxon>Magnoliopsida</taxon>
        <taxon>eudicotyledons</taxon>
        <taxon>Gunneridae</taxon>
        <taxon>Pentapetalae</taxon>
        <taxon>Saxifragales</taxon>
        <taxon>Altingiaceae</taxon>
        <taxon>Liquidambar</taxon>
    </lineage>
</organism>
<dbReference type="PANTHER" id="PTHR45669:SF14">
    <property type="entry name" value="EMB|CAB81925.1-RELATED"/>
    <property type="match status" value="1"/>
</dbReference>
<feature type="compositionally biased region" description="Polar residues" evidence="1">
    <location>
        <begin position="94"/>
        <end position="103"/>
    </location>
</feature>
<dbReference type="PROSITE" id="PS51354">
    <property type="entry name" value="GLUTAREDOXIN_2"/>
    <property type="match status" value="1"/>
</dbReference>
<dbReference type="Pfam" id="PF00462">
    <property type="entry name" value="Glutaredoxin"/>
    <property type="match status" value="1"/>
</dbReference>
<accession>A0AAP0X1T2</accession>
<reference evidence="3 4" key="1">
    <citation type="journal article" date="2024" name="Plant J.">
        <title>Genome sequences and population genomics reveal climatic adaptation and genomic divergence between two closely related sweetgum species.</title>
        <authorList>
            <person name="Xu W.Q."/>
            <person name="Ren C.Q."/>
            <person name="Zhang X.Y."/>
            <person name="Comes H.P."/>
            <person name="Liu X.H."/>
            <person name="Li Y.G."/>
            <person name="Kettle C.J."/>
            <person name="Jalonen R."/>
            <person name="Gaisberger H."/>
            <person name="Ma Y.Z."/>
            <person name="Qiu Y.X."/>
        </authorList>
    </citation>
    <scope>NUCLEOTIDE SEQUENCE [LARGE SCALE GENOMIC DNA]</scope>
    <source>
        <strain evidence="3">Hangzhou</strain>
    </source>
</reference>
<dbReference type="Proteomes" id="UP001415857">
    <property type="component" value="Unassembled WGS sequence"/>
</dbReference>
<evidence type="ECO:0000313" key="3">
    <source>
        <dbReference type="EMBL" id="KAK9289569.1"/>
    </source>
</evidence>
<gene>
    <name evidence="3" type="ORF">L1049_007725</name>
</gene>
<evidence type="ECO:0000313" key="4">
    <source>
        <dbReference type="Proteomes" id="UP001415857"/>
    </source>
</evidence>